<feature type="compositionally biased region" description="Basic and acidic residues" evidence="5">
    <location>
        <begin position="1"/>
        <end position="10"/>
    </location>
</feature>
<feature type="compositionally biased region" description="Basic residues" evidence="5">
    <location>
        <begin position="19"/>
        <end position="44"/>
    </location>
</feature>
<dbReference type="Pfam" id="PF21010">
    <property type="entry name" value="HA2_C"/>
    <property type="match status" value="1"/>
</dbReference>
<dbReference type="CDD" id="cd18791">
    <property type="entry name" value="SF2_C_RHA"/>
    <property type="match status" value="1"/>
</dbReference>
<evidence type="ECO:0000256" key="5">
    <source>
        <dbReference type="SAM" id="MobiDB-lite"/>
    </source>
</evidence>
<dbReference type="PANTHER" id="PTHR18934:SF99">
    <property type="entry name" value="ATP-DEPENDENT RNA HELICASE DHX37-RELATED"/>
    <property type="match status" value="1"/>
</dbReference>
<dbReference type="GO" id="GO:0005524">
    <property type="term" value="F:ATP binding"/>
    <property type="evidence" value="ECO:0007669"/>
    <property type="project" value="UniProtKB-KW"/>
</dbReference>
<dbReference type="GO" id="GO:0016787">
    <property type="term" value="F:hydrolase activity"/>
    <property type="evidence" value="ECO:0007669"/>
    <property type="project" value="UniProtKB-KW"/>
</dbReference>
<dbReference type="PANTHER" id="PTHR18934">
    <property type="entry name" value="ATP-DEPENDENT RNA HELICASE"/>
    <property type="match status" value="1"/>
</dbReference>
<dbReference type="PROSITE" id="PS51194">
    <property type="entry name" value="HELICASE_CTER"/>
    <property type="match status" value="1"/>
</dbReference>
<dbReference type="Pfam" id="PF00270">
    <property type="entry name" value="DEAD"/>
    <property type="match status" value="1"/>
</dbReference>
<dbReference type="EC" id="3.6.4.13" evidence="8"/>
<keyword evidence="1" id="KW-0547">Nucleotide-binding</keyword>
<dbReference type="Pfam" id="PF07717">
    <property type="entry name" value="OB_NTP_bind"/>
    <property type="match status" value="1"/>
</dbReference>
<dbReference type="InterPro" id="IPR011709">
    <property type="entry name" value="DEAD-box_helicase_OB_fold"/>
</dbReference>
<feature type="domain" description="Helicase ATP-binding" evidence="6">
    <location>
        <begin position="78"/>
        <end position="244"/>
    </location>
</feature>
<dbReference type="SUPFAM" id="SSF52540">
    <property type="entry name" value="P-loop containing nucleoside triphosphate hydrolases"/>
    <property type="match status" value="1"/>
</dbReference>
<dbReference type="Gene3D" id="3.40.50.300">
    <property type="entry name" value="P-loop containing nucleotide triphosphate hydrolases"/>
    <property type="match status" value="2"/>
</dbReference>
<dbReference type="InterPro" id="IPR014001">
    <property type="entry name" value="Helicase_ATP-bd"/>
</dbReference>
<dbReference type="InterPro" id="IPR011545">
    <property type="entry name" value="DEAD/DEAH_box_helicase_dom"/>
</dbReference>
<dbReference type="RefSeq" id="WP_148811684.1">
    <property type="nucleotide sequence ID" value="NZ_VSZI01000001.1"/>
</dbReference>
<dbReference type="FunFam" id="1.20.120.1080:FF:000005">
    <property type="entry name" value="ATP-dependent helicase HrpA"/>
    <property type="match status" value="1"/>
</dbReference>
<evidence type="ECO:0000256" key="2">
    <source>
        <dbReference type="ARBA" id="ARBA00022801"/>
    </source>
</evidence>
<dbReference type="Pfam" id="PF11898">
    <property type="entry name" value="DUF3418"/>
    <property type="match status" value="1"/>
</dbReference>
<dbReference type="InterPro" id="IPR007502">
    <property type="entry name" value="Helicase-assoc_dom"/>
</dbReference>
<feature type="domain" description="Helicase C-terminal" evidence="7">
    <location>
        <begin position="281"/>
        <end position="456"/>
    </location>
</feature>
<evidence type="ECO:0000313" key="9">
    <source>
        <dbReference type="Proteomes" id="UP000324726"/>
    </source>
</evidence>
<dbReference type="InterPro" id="IPR027417">
    <property type="entry name" value="P-loop_NTPase"/>
</dbReference>
<evidence type="ECO:0000313" key="8">
    <source>
        <dbReference type="EMBL" id="TYR20016.1"/>
    </source>
</evidence>
<dbReference type="SMART" id="SM00490">
    <property type="entry name" value="HELICc"/>
    <property type="match status" value="1"/>
</dbReference>
<dbReference type="GO" id="GO:0003724">
    <property type="term" value="F:RNA helicase activity"/>
    <property type="evidence" value="ECO:0007669"/>
    <property type="project" value="UniProtKB-EC"/>
</dbReference>
<dbReference type="NCBIfam" id="TIGR01967">
    <property type="entry name" value="DEAH_box_HrpA"/>
    <property type="match status" value="1"/>
</dbReference>
<keyword evidence="4" id="KW-0067">ATP-binding</keyword>
<feature type="region of interest" description="Disordered" evidence="5">
    <location>
        <begin position="1030"/>
        <end position="1075"/>
    </location>
</feature>
<evidence type="ECO:0000259" key="7">
    <source>
        <dbReference type="PROSITE" id="PS51194"/>
    </source>
</evidence>
<dbReference type="Proteomes" id="UP000324726">
    <property type="component" value="Unassembled WGS sequence"/>
</dbReference>
<keyword evidence="3 8" id="KW-0347">Helicase</keyword>
<dbReference type="SMART" id="SM00382">
    <property type="entry name" value="AAA"/>
    <property type="match status" value="1"/>
</dbReference>
<keyword evidence="2 8" id="KW-0378">Hydrolase</keyword>
<feature type="compositionally biased region" description="Gly residues" evidence="5">
    <location>
        <begin position="1053"/>
        <end position="1064"/>
    </location>
</feature>
<accession>A0A5D4FTZ5</accession>
<reference evidence="8 9" key="1">
    <citation type="submission" date="2019-08" db="EMBL/GenBank/DDBJ databases">
        <title>Draft genome of C. urealyticum strain VH4248.</title>
        <authorList>
            <person name="Navas J."/>
        </authorList>
    </citation>
    <scope>NUCLEOTIDE SEQUENCE [LARGE SCALE GENOMIC DNA]</scope>
    <source>
        <strain evidence="8 9">VH4248</strain>
    </source>
</reference>
<dbReference type="Gene3D" id="1.20.120.1080">
    <property type="match status" value="1"/>
</dbReference>
<protein>
    <submittedName>
        <fullName evidence="8">ATP-dependent RNA helicase HrpA</fullName>
        <ecNumber evidence="8">3.6.4.13</ecNumber>
    </submittedName>
</protein>
<dbReference type="InterPro" id="IPR024590">
    <property type="entry name" value="HrpA_C"/>
</dbReference>
<dbReference type="InterPro" id="IPR003593">
    <property type="entry name" value="AAA+_ATPase"/>
</dbReference>
<name>A0A5D4FTZ5_9CORY</name>
<sequence length="1372" mass="153088">MSRENSDKSTQKSAQQPSRHARNGRHRNRGGKSRRRGRSGRQRRERTAGVNLPQQDRVFPQIHFPNELPVSERQADIEKAIAENQVVIIAGETGSGKTTQIPKMCLNLGRGKRQRIGHTQPRRIAARSVADRIAEELGSSTDKPDSLVGYKIRFDDKTSENTAVKLMTDGVLLNEIQRDRLLREYDTIIIDEAHERSLNIDFLLGYLKNLLPKRPDLKLIITSATIDPESFAEHFASADGTPAPIVEVSGRTYPVEILYRPLERSYTDPDSGEITTHVTDPLDGLIEAVDELWSFGSGDILCFFSGEREIRDAAEALDKHLNRDRRGARVDILPLFGRLSNAEQHRVFNPGQRRRIVLATNIAETSLTVPGIRFVVDTGYARISRYSNRTKVQRLPVEEISQASAKQRSGRCGRVADGIAIRLYSEENFEARPEFTDPEILRTHLASVILAMLALGLGDIQKFPFLQAPDSRAVRDGVALLSELGAISGGDRHALTDVGRDLSRIPTDPRLARMMVAAHRLNILDQVTVIVAALSIQDVRERPLEKQQQADELHARFKANSDFISTLKLWSYLQQQRAELSGNQFRKLCQREFIHYLRVLEWADLVRQLLNIAKELRWSVPNIRHVRQLTFDGEPIAEDDVHRALLAGLISHIGMREGESRQFTGPRNSHFVVHPSSHVAKKPPQWIMAAELVETSRIFARTVGPIRPEWVESIAPHMVKYTHSEPHWSSKRGAAMVYEKALLLGLPIVTERRVNLGRIDPELARDMFIRKALVEGDWETRHKFYRHNQELLEQAEKLEDKARRRDIVIDDDALFSFYDARLPADIISSRHFDSWWKKARHKKPDLLDFSLDALIDSHEGAAEANEFPDTWRQGSLEFDLEYVFDPTDPRDGITMQVPLPLLANIDPEITQWLVPGMRHELAVALIRSLPKAIRKSVVPATDFAARALEAMTPYDGAIDESLADALRSLGGRGINATDFDWTKVPDHLRMNFAVIDRRGNVVRTGRDIVALQRELAGDVRQAIAAASARSLRGGQGSTAASPLDAKVHQKGAGAAGKKGRGAGGKQKAPQGGAGVGGVLQHADEWSAESIGDIPESIETVVDGQAVNAFPALVASFSAGKTGHRSTRFELKAFPTEHAAKAQQFSTVLSLMAEATPISAGQMLKGLPLRQRVALENYPNGGIEALVDDARTAACRQLLEKVGPVIRTPDECERACQTARQQAPGLVRQILVAFAPAALAIQDISSELEQWDGPAIAEMKKQVQLYAADHSLVTWGIQRLRHVPRYVEAMKERLALLERDPDREAELAEELAEAMKIYQQTVDRLPSARQASPQVKDLRWLIEELMVALFAQHLGTARSASLQRVSKAAGQIR</sequence>
<dbReference type="SMART" id="SM00847">
    <property type="entry name" value="HA2"/>
    <property type="match status" value="1"/>
</dbReference>
<evidence type="ECO:0000259" key="6">
    <source>
        <dbReference type="PROSITE" id="PS51192"/>
    </source>
</evidence>
<evidence type="ECO:0000256" key="3">
    <source>
        <dbReference type="ARBA" id="ARBA00022806"/>
    </source>
</evidence>
<feature type="region of interest" description="Disordered" evidence="5">
    <location>
        <begin position="1"/>
        <end position="58"/>
    </location>
</feature>
<proteinExistence type="predicted"/>
<evidence type="ECO:0000256" key="4">
    <source>
        <dbReference type="ARBA" id="ARBA00022840"/>
    </source>
</evidence>
<dbReference type="InterPro" id="IPR001650">
    <property type="entry name" value="Helicase_C-like"/>
</dbReference>
<dbReference type="PROSITE" id="PS51192">
    <property type="entry name" value="HELICASE_ATP_BIND_1"/>
    <property type="match status" value="1"/>
</dbReference>
<dbReference type="EMBL" id="VSZI01000001">
    <property type="protein sequence ID" value="TYR20016.1"/>
    <property type="molecule type" value="Genomic_DNA"/>
</dbReference>
<organism evidence="8 9">
    <name type="scientific">Corynebacterium urealyticum</name>
    <dbReference type="NCBI Taxonomy" id="43771"/>
    <lineage>
        <taxon>Bacteria</taxon>
        <taxon>Bacillati</taxon>
        <taxon>Actinomycetota</taxon>
        <taxon>Actinomycetes</taxon>
        <taxon>Mycobacteriales</taxon>
        <taxon>Corynebacteriaceae</taxon>
        <taxon>Corynebacterium</taxon>
    </lineage>
</organism>
<gene>
    <name evidence="8" type="primary">hrpA</name>
    <name evidence="8" type="ORF">FYJ87_03215</name>
</gene>
<dbReference type="Pfam" id="PF00271">
    <property type="entry name" value="Helicase_C"/>
    <property type="match status" value="1"/>
</dbReference>
<dbReference type="GO" id="GO:0003723">
    <property type="term" value="F:RNA binding"/>
    <property type="evidence" value="ECO:0007669"/>
    <property type="project" value="TreeGrafter"/>
</dbReference>
<evidence type="ECO:0000256" key="1">
    <source>
        <dbReference type="ARBA" id="ARBA00022741"/>
    </source>
</evidence>
<comment type="caution">
    <text evidence="8">The sequence shown here is derived from an EMBL/GenBank/DDBJ whole genome shotgun (WGS) entry which is preliminary data.</text>
</comment>
<dbReference type="SMART" id="SM00487">
    <property type="entry name" value="DEXDc"/>
    <property type="match status" value="1"/>
</dbReference>
<dbReference type="InterPro" id="IPR010222">
    <property type="entry name" value="RNA_helicase_HrpA"/>
</dbReference>